<dbReference type="STRING" id="3708.A0A078IPF2"/>
<dbReference type="InterPro" id="IPR000719">
    <property type="entry name" value="Prot_kinase_dom"/>
</dbReference>
<evidence type="ECO:0000256" key="10">
    <source>
        <dbReference type="ARBA" id="ARBA00047899"/>
    </source>
</evidence>
<organism evidence="13 14">
    <name type="scientific">Brassica napus</name>
    <name type="common">Rape</name>
    <dbReference type="NCBI Taxonomy" id="3708"/>
    <lineage>
        <taxon>Eukaryota</taxon>
        <taxon>Viridiplantae</taxon>
        <taxon>Streptophyta</taxon>
        <taxon>Embryophyta</taxon>
        <taxon>Tracheophyta</taxon>
        <taxon>Spermatophyta</taxon>
        <taxon>Magnoliopsida</taxon>
        <taxon>eudicotyledons</taxon>
        <taxon>Gunneridae</taxon>
        <taxon>Pentapetalae</taxon>
        <taxon>rosids</taxon>
        <taxon>malvids</taxon>
        <taxon>Brassicales</taxon>
        <taxon>Brassicaceae</taxon>
        <taxon>Brassiceae</taxon>
        <taxon>Brassica</taxon>
    </lineage>
</organism>
<dbReference type="FunFam" id="1.10.510.10:FF:000060">
    <property type="entry name" value="G-type lectin S-receptor-like serine/threonine-protein kinase"/>
    <property type="match status" value="1"/>
</dbReference>
<evidence type="ECO:0000256" key="9">
    <source>
        <dbReference type="ARBA" id="ARBA00023180"/>
    </source>
</evidence>
<keyword evidence="6" id="KW-0418">Kinase</keyword>
<keyword evidence="2" id="KW-0723">Serine/threonine-protein kinase</keyword>
<dbReference type="GO" id="GO:0005524">
    <property type="term" value="F:ATP binding"/>
    <property type="evidence" value="ECO:0007669"/>
    <property type="project" value="UniProtKB-KW"/>
</dbReference>
<sequence length="232" mass="26236">MLNWQMRFDIINGIARGLLYLHQDSRFRIIHRDLKASNVLLDKDMAPKISDLGLARMFGRDETEANTRKVVGTYGYMSPEYAMNGTFSMKSDVFSFGVLLLEIINNQNQHALFLSGLCFNKNNFPNQVWRNWNEGQGLEIVDTAVIVDSSSPTCRPREILRCLQIGLLCVQERVEDRPMMSSVVLMLGSEAVFIPQPKRPGYCVASGSSLDTRSEDESFTVNKVTMSIIDAR</sequence>
<keyword evidence="9" id="KW-0325">Glycoprotein</keyword>
<dbReference type="OMA" id="ADSCNIC"/>
<evidence type="ECO:0000256" key="1">
    <source>
        <dbReference type="ARBA" id="ARBA00012513"/>
    </source>
</evidence>
<dbReference type="PaxDb" id="3708-A0A078IPF2"/>
<keyword evidence="5" id="KW-0547">Nucleotide-binding</keyword>
<feature type="domain" description="Protein kinase" evidence="12">
    <location>
        <begin position="1"/>
        <end position="193"/>
    </location>
</feature>
<evidence type="ECO:0000256" key="5">
    <source>
        <dbReference type="ARBA" id="ARBA00022741"/>
    </source>
</evidence>
<evidence type="ECO:0000256" key="8">
    <source>
        <dbReference type="ARBA" id="ARBA00023157"/>
    </source>
</evidence>
<dbReference type="SMART" id="SM00220">
    <property type="entry name" value="S_TKc"/>
    <property type="match status" value="1"/>
</dbReference>
<dbReference type="Gramene" id="CDY52920">
    <property type="protein sequence ID" value="CDY52920"/>
    <property type="gene ID" value="GSBRNA2T00008102001"/>
</dbReference>
<keyword evidence="4" id="KW-0732">Signal</keyword>
<dbReference type="PANTHER" id="PTHR27002">
    <property type="entry name" value="RECEPTOR-LIKE SERINE/THREONINE-PROTEIN KINASE SD1-8"/>
    <property type="match status" value="1"/>
</dbReference>
<proteinExistence type="predicted"/>
<evidence type="ECO:0000256" key="6">
    <source>
        <dbReference type="ARBA" id="ARBA00022777"/>
    </source>
</evidence>
<dbReference type="AlphaFoldDB" id="A0A078IPF2"/>
<evidence type="ECO:0000259" key="12">
    <source>
        <dbReference type="PROSITE" id="PS50011"/>
    </source>
</evidence>
<evidence type="ECO:0000313" key="14">
    <source>
        <dbReference type="Proteomes" id="UP000028999"/>
    </source>
</evidence>
<dbReference type="SUPFAM" id="SSF56112">
    <property type="entry name" value="Protein kinase-like (PK-like)"/>
    <property type="match status" value="1"/>
</dbReference>
<reference evidence="13 14" key="1">
    <citation type="journal article" date="2014" name="Science">
        <title>Plant genetics. Early allopolyploid evolution in the post-Neolithic Brassica napus oilseed genome.</title>
        <authorList>
            <person name="Chalhoub B."/>
            <person name="Denoeud F."/>
            <person name="Liu S."/>
            <person name="Parkin I.A."/>
            <person name="Tang H."/>
            <person name="Wang X."/>
            <person name="Chiquet J."/>
            <person name="Belcram H."/>
            <person name="Tong C."/>
            <person name="Samans B."/>
            <person name="Correa M."/>
            <person name="Da Silva C."/>
            <person name="Just J."/>
            <person name="Falentin C."/>
            <person name="Koh C.S."/>
            <person name="Le Clainche I."/>
            <person name="Bernard M."/>
            <person name="Bento P."/>
            <person name="Noel B."/>
            <person name="Labadie K."/>
            <person name="Alberti A."/>
            <person name="Charles M."/>
            <person name="Arnaud D."/>
            <person name="Guo H."/>
            <person name="Daviaud C."/>
            <person name="Alamery S."/>
            <person name="Jabbari K."/>
            <person name="Zhao M."/>
            <person name="Edger P.P."/>
            <person name="Chelaifa H."/>
            <person name="Tack D."/>
            <person name="Lassalle G."/>
            <person name="Mestiri I."/>
            <person name="Schnel N."/>
            <person name="Le Paslier M.C."/>
            <person name="Fan G."/>
            <person name="Renault V."/>
            <person name="Bayer P.E."/>
            <person name="Golicz A.A."/>
            <person name="Manoli S."/>
            <person name="Lee T.H."/>
            <person name="Thi V.H."/>
            <person name="Chalabi S."/>
            <person name="Hu Q."/>
            <person name="Fan C."/>
            <person name="Tollenaere R."/>
            <person name="Lu Y."/>
            <person name="Battail C."/>
            <person name="Shen J."/>
            <person name="Sidebottom C.H."/>
            <person name="Wang X."/>
            <person name="Canaguier A."/>
            <person name="Chauveau A."/>
            <person name="Berard A."/>
            <person name="Deniot G."/>
            <person name="Guan M."/>
            <person name="Liu Z."/>
            <person name="Sun F."/>
            <person name="Lim Y.P."/>
            <person name="Lyons E."/>
            <person name="Town C.D."/>
            <person name="Bancroft I."/>
            <person name="Wang X."/>
            <person name="Meng J."/>
            <person name="Ma J."/>
            <person name="Pires J.C."/>
            <person name="King G.J."/>
            <person name="Brunel D."/>
            <person name="Delourme R."/>
            <person name="Renard M."/>
            <person name="Aury J.M."/>
            <person name="Adams K.L."/>
            <person name="Batley J."/>
            <person name="Snowdon R.J."/>
            <person name="Tost J."/>
            <person name="Edwards D."/>
            <person name="Zhou Y."/>
            <person name="Hua W."/>
            <person name="Sharpe A.G."/>
            <person name="Paterson A.H."/>
            <person name="Guan C."/>
            <person name="Wincker P."/>
        </authorList>
    </citation>
    <scope>NUCLEOTIDE SEQUENCE [LARGE SCALE GENOMIC DNA]</scope>
    <source>
        <strain evidence="14">cv. Darmor-bzh</strain>
    </source>
</reference>
<protein>
    <recommendedName>
        <fullName evidence="1">non-specific serine/threonine protein kinase</fullName>
        <ecNumber evidence="1">2.7.11.1</ecNumber>
    </recommendedName>
</protein>
<dbReference type="GO" id="GO:0004674">
    <property type="term" value="F:protein serine/threonine kinase activity"/>
    <property type="evidence" value="ECO:0007669"/>
    <property type="project" value="UniProtKB-KW"/>
</dbReference>
<dbReference type="InterPro" id="IPR021820">
    <property type="entry name" value="S-locus_recpt_kinase_C"/>
</dbReference>
<dbReference type="Proteomes" id="UP000028999">
    <property type="component" value="Unassembled WGS sequence"/>
</dbReference>
<dbReference type="PROSITE" id="PS50011">
    <property type="entry name" value="PROTEIN_KINASE_DOM"/>
    <property type="match status" value="1"/>
</dbReference>
<keyword evidence="14" id="KW-1185">Reference proteome</keyword>
<evidence type="ECO:0000256" key="2">
    <source>
        <dbReference type="ARBA" id="ARBA00022527"/>
    </source>
</evidence>
<dbReference type="Pfam" id="PF07714">
    <property type="entry name" value="PK_Tyr_Ser-Thr"/>
    <property type="match status" value="1"/>
</dbReference>
<dbReference type="PANTHER" id="PTHR27002:SF956">
    <property type="entry name" value="PROTEIN KINASE DOMAIN-CONTAINING PROTEIN"/>
    <property type="match status" value="1"/>
</dbReference>
<dbReference type="PROSITE" id="PS00108">
    <property type="entry name" value="PROTEIN_KINASE_ST"/>
    <property type="match status" value="1"/>
</dbReference>
<dbReference type="Gene3D" id="1.10.510.10">
    <property type="entry name" value="Transferase(Phosphotransferase) domain 1"/>
    <property type="match status" value="1"/>
</dbReference>
<name>A0A078IPF2_BRANA</name>
<accession>A0A078IPF2</accession>
<evidence type="ECO:0000256" key="4">
    <source>
        <dbReference type="ARBA" id="ARBA00022729"/>
    </source>
</evidence>
<dbReference type="InterPro" id="IPR001245">
    <property type="entry name" value="Ser-Thr/Tyr_kinase_cat_dom"/>
</dbReference>
<keyword evidence="3" id="KW-0808">Transferase</keyword>
<dbReference type="InterPro" id="IPR011009">
    <property type="entry name" value="Kinase-like_dom_sf"/>
</dbReference>
<evidence type="ECO:0000313" key="13">
    <source>
        <dbReference type="EMBL" id="CDY52920.1"/>
    </source>
</evidence>
<dbReference type="EC" id="2.7.11.1" evidence="1"/>
<evidence type="ECO:0000256" key="11">
    <source>
        <dbReference type="ARBA" id="ARBA00048679"/>
    </source>
</evidence>
<keyword evidence="8" id="KW-1015">Disulfide bond</keyword>
<evidence type="ECO:0000256" key="7">
    <source>
        <dbReference type="ARBA" id="ARBA00022840"/>
    </source>
</evidence>
<evidence type="ECO:0000256" key="3">
    <source>
        <dbReference type="ARBA" id="ARBA00022679"/>
    </source>
</evidence>
<dbReference type="Pfam" id="PF11883">
    <property type="entry name" value="DUF3403"/>
    <property type="match status" value="1"/>
</dbReference>
<dbReference type="EMBL" id="LK033142">
    <property type="protein sequence ID" value="CDY52920.1"/>
    <property type="molecule type" value="Genomic_DNA"/>
</dbReference>
<gene>
    <name evidence="13" type="primary">BnaA04g29270D</name>
    <name evidence="13" type="ORF">GSBRNA2T00008102001</name>
</gene>
<comment type="catalytic activity">
    <reaction evidence="11">
        <text>L-seryl-[protein] + ATP = O-phospho-L-seryl-[protein] + ADP + H(+)</text>
        <dbReference type="Rhea" id="RHEA:17989"/>
        <dbReference type="Rhea" id="RHEA-COMP:9863"/>
        <dbReference type="Rhea" id="RHEA-COMP:11604"/>
        <dbReference type="ChEBI" id="CHEBI:15378"/>
        <dbReference type="ChEBI" id="CHEBI:29999"/>
        <dbReference type="ChEBI" id="CHEBI:30616"/>
        <dbReference type="ChEBI" id="CHEBI:83421"/>
        <dbReference type="ChEBI" id="CHEBI:456216"/>
        <dbReference type="EC" id="2.7.11.1"/>
    </reaction>
</comment>
<comment type="catalytic activity">
    <reaction evidence="10">
        <text>L-threonyl-[protein] + ATP = O-phospho-L-threonyl-[protein] + ADP + H(+)</text>
        <dbReference type="Rhea" id="RHEA:46608"/>
        <dbReference type="Rhea" id="RHEA-COMP:11060"/>
        <dbReference type="Rhea" id="RHEA-COMP:11605"/>
        <dbReference type="ChEBI" id="CHEBI:15378"/>
        <dbReference type="ChEBI" id="CHEBI:30013"/>
        <dbReference type="ChEBI" id="CHEBI:30616"/>
        <dbReference type="ChEBI" id="CHEBI:61977"/>
        <dbReference type="ChEBI" id="CHEBI:456216"/>
        <dbReference type="EC" id="2.7.11.1"/>
    </reaction>
</comment>
<keyword evidence="7" id="KW-0067">ATP-binding</keyword>
<dbReference type="InterPro" id="IPR008271">
    <property type="entry name" value="Ser/Thr_kinase_AS"/>
</dbReference>